<gene>
    <name evidence="3" type="ORF">QRT03_26010</name>
</gene>
<feature type="region of interest" description="Disordered" evidence="1">
    <location>
        <begin position="72"/>
        <end position="137"/>
    </location>
</feature>
<comment type="caution">
    <text evidence="3">The sequence shown here is derived from an EMBL/GenBank/DDBJ whole genome shotgun (WGS) entry which is preliminary data.</text>
</comment>
<keyword evidence="2" id="KW-0812">Transmembrane</keyword>
<sequence length="137" mass="15543">MWRKFGRRSAKVGKFGWKHRKRVFGLVAAFAFVYVAVYFAYVGTVSLVQVLVLVTALVGAGLAKHHENMAFRRHMADHQPQPSWRERREWARGHGHRAPHRTPEPAPGTIYVRSHRRDGDGVEAYTRAAPGRGEEAS</sequence>
<feature type="transmembrane region" description="Helical" evidence="2">
    <location>
        <begin position="21"/>
        <end position="41"/>
    </location>
</feature>
<evidence type="ECO:0000313" key="3">
    <source>
        <dbReference type="EMBL" id="MDL5159449.1"/>
    </source>
</evidence>
<dbReference type="EMBL" id="JASVWF010000007">
    <property type="protein sequence ID" value="MDL5159449.1"/>
    <property type="molecule type" value="Genomic_DNA"/>
</dbReference>
<dbReference type="RefSeq" id="WP_286056044.1">
    <property type="nucleotide sequence ID" value="NZ_JASVWF010000007.1"/>
</dbReference>
<evidence type="ECO:0000313" key="4">
    <source>
        <dbReference type="Proteomes" id="UP001231924"/>
    </source>
</evidence>
<keyword evidence="4" id="KW-1185">Reference proteome</keyword>
<dbReference type="Proteomes" id="UP001231924">
    <property type="component" value="Unassembled WGS sequence"/>
</dbReference>
<feature type="transmembrane region" description="Helical" evidence="2">
    <location>
        <begin position="47"/>
        <end position="63"/>
    </location>
</feature>
<name>A0ABT7MH01_9PSEU</name>
<keyword evidence="2" id="KW-1133">Transmembrane helix</keyword>
<reference evidence="3 4" key="1">
    <citation type="submission" date="2023-06" db="EMBL/GenBank/DDBJ databases">
        <title>Actinomycetospora Odt1-22.</title>
        <authorList>
            <person name="Supong K."/>
        </authorList>
    </citation>
    <scope>NUCLEOTIDE SEQUENCE [LARGE SCALE GENOMIC DNA]</scope>
    <source>
        <strain evidence="3 4">Odt1-22</strain>
    </source>
</reference>
<accession>A0ABT7MH01</accession>
<keyword evidence="2" id="KW-0472">Membrane</keyword>
<evidence type="ECO:0000256" key="1">
    <source>
        <dbReference type="SAM" id="MobiDB-lite"/>
    </source>
</evidence>
<organism evidence="3 4">
    <name type="scientific">Actinomycetospora termitidis</name>
    <dbReference type="NCBI Taxonomy" id="3053470"/>
    <lineage>
        <taxon>Bacteria</taxon>
        <taxon>Bacillati</taxon>
        <taxon>Actinomycetota</taxon>
        <taxon>Actinomycetes</taxon>
        <taxon>Pseudonocardiales</taxon>
        <taxon>Pseudonocardiaceae</taxon>
        <taxon>Actinomycetospora</taxon>
    </lineage>
</organism>
<protein>
    <submittedName>
        <fullName evidence="3">Uncharacterized protein</fullName>
    </submittedName>
</protein>
<proteinExistence type="predicted"/>
<evidence type="ECO:0000256" key="2">
    <source>
        <dbReference type="SAM" id="Phobius"/>
    </source>
</evidence>